<organism evidence="2 3">
    <name type="scientific">Trichomonas vaginalis (strain ATCC PRA-98 / G3)</name>
    <dbReference type="NCBI Taxonomy" id="412133"/>
    <lineage>
        <taxon>Eukaryota</taxon>
        <taxon>Metamonada</taxon>
        <taxon>Parabasalia</taxon>
        <taxon>Trichomonadida</taxon>
        <taxon>Trichomonadidae</taxon>
        <taxon>Trichomonas</taxon>
    </lineage>
</organism>
<reference evidence="2" key="2">
    <citation type="journal article" date="2007" name="Science">
        <title>Draft genome sequence of the sexually transmitted pathogen Trichomonas vaginalis.</title>
        <authorList>
            <person name="Carlton J.M."/>
            <person name="Hirt R.P."/>
            <person name="Silva J.C."/>
            <person name="Delcher A.L."/>
            <person name="Schatz M."/>
            <person name="Zhao Q."/>
            <person name="Wortman J.R."/>
            <person name="Bidwell S.L."/>
            <person name="Alsmark U.C.M."/>
            <person name="Besteiro S."/>
            <person name="Sicheritz-Ponten T."/>
            <person name="Noel C.J."/>
            <person name="Dacks J.B."/>
            <person name="Foster P.G."/>
            <person name="Simillion C."/>
            <person name="Van de Peer Y."/>
            <person name="Miranda-Saavedra D."/>
            <person name="Barton G.J."/>
            <person name="Westrop G.D."/>
            <person name="Mueller S."/>
            <person name="Dessi D."/>
            <person name="Fiori P.L."/>
            <person name="Ren Q."/>
            <person name="Paulsen I."/>
            <person name="Zhang H."/>
            <person name="Bastida-Corcuera F.D."/>
            <person name="Simoes-Barbosa A."/>
            <person name="Brown M.T."/>
            <person name="Hayes R.D."/>
            <person name="Mukherjee M."/>
            <person name="Okumura C.Y."/>
            <person name="Schneider R."/>
            <person name="Smith A.J."/>
            <person name="Vanacova S."/>
            <person name="Villalvazo M."/>
            <person name="Haas B.J."/>
            <person name="Pertea M."/>
            <person name="Feldblyum T.V."/>
            <person name="Utterback T.R."/>
            <person name="Shu C.L."/>
            <person name="Osoegawa K."/>
            <person name="de Jong P.J."/>
            <person name="Hrdy I."/>
            <person name="Horvathova L."/>
            <person name="Zubacova Z."/>
            <person name="Dolezal P."/>
            <person name="Malik S.B."/>
            <person name="Logsdon J.M. Jr."/>
            <person name="Henze K."/>
            <person name="Gupta A."/>
            <person name="Wang C.C."/>
            <person name="Dunne R.L."/>
            <person name="Upcroft J.A."/>
            <person name="Upcroft P."/>
            <person name="White O."/>
            <person name="Salzberg S.L."/>
            <person name="Tang P."/>
            <person name="Chiu C.-H."/>
            <person name="Lee Y.-S."/>
            <person name="Embley T.M."/>
            <person name="Coombs G.H."/>
            <person name="Mottram J.C."/>
            <person name="Tachezy J."/>
            <person name="Fraser-Liggett C.M."/>
            <person name="Johnson P.J."/>
        </authorList>
    </citation>
    <scope>NUCLEOTIDE SEQUENCE [LARGE SCALE GENOMIC DNA]</scope>
    <source>
        <strain evidence="2">G3</strain>
    </source>
</reference>
<sequence length="551" mass="64174">MARYNSMRELARRLFGDIVSEEEFNSVYTREGVFIEEIPFAAQTLVWRARTQFNKKNDDRFHLSLNLDRVHAIETVEDITKEEMETIIKPAFANAYLHKVGITPTEQAIRAVSKMFNITEKNIVIHTRNKGYDKEEIIIKDKPDEYFSAITNSIKLAKNDKKCATIRRNIIDGWKLLDNIFPREFHAQKPKVYEPEPKFVSLQIIEKAAKVEEKMPSTLVKTHKPSKIPNPFGKPWEFFLSKEKIDQITIDFCDRFDFKKNFKFHPLKIEDIRQALTIGIVPRLLFHVAKYIHSIFVLNMEDISQYIRIRALWIICQARFPPGDSGIILSMVLVMYKVCCSILFITCSPKYCITNEKDLTATVFHFIDKMLNPFQIFDSMNDDERSTKAKLPLRAPKRRSQIDIAELVEKYDLLDDDETIARAMLSKNAPEILLKILSNEAWGDYDFDGSEEDQDDDIQEIPIQSIIRRDIKDLNWKNPNKVAEWMKVDASKLNLENFYRSQSSNRLTKTPAKKNVRKRSATTKIKPGVSHPSELRLKPLDYASPLFRTPK</sequence>
<dbReference type="VEuPathDB" id="TrichDB:TVAG_154500"/>
<gene>
    <name evidence="2" type="ORF">TVAG_154500</name>
</gene>
<protein>
    <submittedName>
        <fullName evidence="2">Uncharacterized protein</fullName>
    </submittedName>
</protein>
<dbReference type="OrthoDB" id="10587969at2759"/>
<dbReference type="EMBL" id="DS113299">
    <property type="protein sequence ID" value="EAY12599.1"/>
    <property type="molecule type" value="Genomic_DNA"/>
</dbReference>
<dbReference type="KEGG" id="tva:4770566"/>
<keyword evidence="3" id="KW-1185">Reference proteome</keyword>
<proteinExistence type="predicted"/>
<dbReference type="Proteomes" id="UP000001542">
    <property type="component" value="Unassembled WGS sequence"/>
</dbReference>
<dbReference type="RefSeq" id="XP_001324822.1">
    <property type="nucleotide sequence ID" value="XM_001324787.1"/>
</dbReference>
<name>A2E456_TRIV3</name>
<accession>A2E456</accession>
<dbReference type="VEuPathDB" id="TrichDB:TVAGG3_0703120"/>
<feature type="region of interest" description="Disordered" evidence="1">
    <location>
        <begin position="504"/>
        <end position="533"/>
    </location>
</feature>
<feature type="compositionally biased region" description="Basic residues" evidence="1">
    <location>
        <begin position="511"/>
        <end position="521"/>
    </location>
</feature>
<reference evidence="2" key="1">
    <citation type="submission" date="2006-10" db="EMBL/GenBank/DDBJ databases">
        <authorList>
            <person name="Amadeo P."/>
            <person name="Zhao Q."/>
            <person name="Wortman J."/>
            <person name="Fraser-Liggett C."/>
            <person name="Carlton J."/>
        </authorList>
    </citation>
    <scope>NUCLEOTIDE SEQUENCE</scope>
    <source>
        <strain evidence="2">G3</strain>
    </source>
</reference>
<evidence type="ECO:0000313" key="2">
    <source>
        <dbReference type="EMBL" id="EAY12599.1"/>
    </source>
</evidence>
<dbReference type="InParanoid" id="A2E456"/>
<evidence type="ECO:0000313" key="3">
    <source>
        <dbReference type="Proteomes" id="UP000001542"/>
    </source>
</evidence>
<dbReference type="AlphaFoldDB" id="A2E456"/>
<evidence type="ECO:0000256" key="1">
    <source>
        <dbReference type="SAM" id="MobiDB-lite"/>
    </source>
</evidence>